<protein>
    <submittedName>
        <fullName evidence="1">Phage-like protein YoqJ</fullName>
    </submittedName>
</protein>
<dbReference type="Gene3D" id="3.40.50.450">
    <property type="match status" value="1"/>
</dbReference>
<dbReference type="InterPro" id="IPR010697">
    <property type="entry name" value="YspA"/>
</dbReference>
<sequence>MGYKSFELGIFSDKDPKLAVIKRAIKKDLIAFFEDGVDWLIFTGNLGFEVWVLDVAKELQQEYDFSMACLFLFEDQGQSWSESNQEKLARFKQLDFVKYSYPSYQGPSQLKNYNRFLLENTDRAYLFYDRDHETSLKYLYQMMQEVAYEVKELSFDRLNEVASED</sequence>
<dbReference type="EMBL" id="JAFBEI010000036">
    <property type="protein sequence ID" value="MBM7636797.1"/>
    <property type="molecule type" value="Genomic_DNA"/>
</dbReference>
<gene>
    <name evidence="1" type="ORF">JOC31_001621</name>
</gene>
<keyword evidence="2" id="KW-1185">Reference proteome</keyword>
<dbReference type="SUPFAM" id="SSF102405">
    <property type="entry name" value="MCP/YpsA-like"/>
    <property type="match status" value="1"/>
</dbReference>
<dbReference type="PANTHER" id="PTHR38440:SF1">
    <property type="entry name" value="UPF0398 PROTEIN SPR0331"/>
    <property type="match status" value="1"/>
</dbReference>
<dbReference type="NCBIfam" id="NF010181">
    <property type="entry name" value="PRK13660.1"/>
    <property type="match status" value="1"/>
</dbReference>
<evidence type="ECO:0000313" key="2">
    <source>
        <dbReference type="Proteomes" id="UP000809081"/>
    </source>
</evidence>
<evidence type="ECO:0000313" key="1">
    <source>
        <dbReference type="EMBL" id="MBM7636797.1"/>
    </source>
</evidence>
<dbReference type="PANTHER" id="PTHR38440">
    <property type="entry name" value="UPF0398 PROTEIN YPSA"/>
    <property type="match status" value="1"/>
</dbReference>
<dbReference type="Proteomes" id="UP000809081">
    <property type="component" value="Unassembled WGS sequence"/>
</dbReference>
<name>A0ABS2PND1_9STRE</name>
<proteinExistence type="predicted"/>
<accession>A0ABS2PND1</accession>
<organism evidence="1 2">
    <name type="scientific">Streptococcus saliviloxodontae</name>
    <dbReference type="NCBI Taxonomy" id="1349416"/>
    <lineage>
        <taxon>Bacteria</taxon>
        <taxon>Bacillati</taxon>
        <taxon>Bacillota</taxon>
        <taxon>Bacilli</taxon>
        <taxon>Lactobacillales</taxon>
        <taxon>Streptococcaceae</taxon>
        <taxon>Streptococcus</taxon>
    </lineage>
</organism>
<reference evidence="1 2" key="1">
    <citation type="submission" date="2021-01" db="EMBL/GenBank/DDBJ databases">
        <title>Genomic Encyclopedia of Type Strains, Phase IV (KMG-IV): sequencing the most valuable type-strain genomes for metagenomic binning, comparative biology and taxonomic classification.</title>
        <authorList>
            <person name="Goeker M."/>
        </authorList>
    </citation>
    <scope>NUCLEOTIDE SEQUENCE [LARGE SCALE GENOMIC DNA]</scope>
    <source>
        <strain evidence="1 2">DSM 27513</strain>
    </source>
</reference>
<comment type="caution">
    <text evidence="1">The sequence shown here is derived from an EMBL/GenBank/DDBJ whole genome shotgun (WGS) entry which is preliminary data.</text>
</comment>
<dbReference type="Pfam" id="PF06908">
    <property type="entry name" value="YpsA"/>
    <property type="match status" value="1"/>
</dbReference>
<dbReference type="PIRSF" id="PIRSF021290">
    <property type="entry name" value="DUF1273"/>
    <property type="match status" value="1"/>
</dbReference>